<dbReference type="AlphaFoldDB" id="A0A2R8ZPY1"/>
<proteinExistence type="predicted"/>
<reference evidence="2" key="3">
    <citation type="submission" date="2025-09" db="UniProtKB">
        <authorList>
            <consortium name="Ensembl"/>
        </authorList>
    </citation>
    <scope>IDENTIFICATION</scope>
</reference>
<reference evidence="2 3" key="1">
    <citation type="journal article" date="2012" name="Nature">
        <title>The bonobo genome compared with the chimpanzee and human genomes.</title>
        <authorList>
            <person name="Prufer K."/>
            <person name="Munch K."/>
            <person name="Hellmann I."/>
            <person name="Akagi K."/>
            <person name="Miller J.R."/>
            <person name="Walenz B."/>
            <person name="Koren S."/>
            <person name="Sutton G."/>
            <person name="Kodira C."/>
            <person name="Winer R."/>
            <person name="Knight J.R."/>
            <person name="Mullikin J.C."/>
            <person name="Meader S.J."/>
            <person name="Ponting C.P."/>
            <person name="Lunter G."/>
            <person name="Higashino S."/>
            <person name="Hobolth A."/>
            <person name="Dutheil J."/>
            <person name="Karakoc E."/>
            <person name="Alkan C."/>
            <person name="Sajjadian S."/>
            <person name="Catacchio C.R."/>
            <person name="Ventura M."/>
            <person name="Marques-Bonet T."/>
            <person name="Eichler E.E."/>
            <person name="Andre C."/>
            <person name="Atencia R."/>
            <person name="Mugisha L."/>
            <person name="Junhold J."/>
            <person name="Patterson N."/>
            <person name="Siebauer M."/>
            <person name="Good J.M."/>
            <person name="Fischer A."/>
            <person name="Ptak S.E."/>
            <person name="Lachmann M."/>
            <person name="Symer D.E."/>
            <person name="Mailund T."/>
            <person name="Schierup M.H."/>
            <person name="Andres A.M."/>
            <person name="Kelso J."/>
            <person name="Paabo S."/>
        </authorList>
    </citation>
    <scope>NUCLEOTIDE SEQUENCE [LARGE SCALE GENOMIC DNA]</scope>
</reference>
<accession>A0A2R8ZPY1</accession>
<protein>
    <submittedName>
        <fullName evidence="2">Uncharacterized protein</fullName>
    </submittedName>
</protein>
<dbReference type="OMA" id="PPWGTLE"/>
<feature type="region of interest" description="Disordered" evidence="1">
    <location>
        <begin position="1"/>
        <end position="84"/>
    </location>
</feature>
<keyword evidence="3" id="KW-1185">Reference proteome</keyword>
<dbReference type="Bgee" id="ENSPPAG00000024281">
    <property type="expression patterns" value="Expressed in cerebellum and 4 other cell types or tissues"/>
</dbReference>
<evidence type="ECO:0000313" key="3">
    <source>
        <dbReference type="Proteomes" id="UP000240080"/>
    </source>
</evidence>
<dbReference type="Proteomes" id="UP000240080">
    <property type="component" value="Chromosome 19"/>
</dbReference>
<dbReference type="Ensembl" id="ENSPPAT00000026750.1">
    <property type="protein sequence ID" value="ENSPPAP00000006061.1"/>
    <property type="gene ID" value="ENSPPAG00000024281.1"/>
</dbReference>
<evidence type="ECO:0000313" key="2">
    <source>
        <dbReference type="Ensembl" id="ENSPPAP00000006061.1"/>
    </source>
</evidence>
<organism evidence="2 3">
    <name type="scientific">Pan paniscus</name>
    <name type="common">Pygmy chimpanzee</name>
    <name type="synonym">Bonobo</name>
    <dbReference type="NCBI Taxonomy" id="9597"/>
    <lineage>
        <taxon>Eukaryota</taxon>
        <taxon>Metazoa</taxon>
        <taxon>Chordata</taxon>
        <taxon>Craniata</taxon>
        <taxon>Vertebrata</taxon>
        <taxon>Euteleostomi</taxon>
        <taxon>Mammalia</taxon>
        <taxon>Eutheria</taxon>
        <taxon>Euarchontoglires</taxon>
        <taxon>Primates</taxon>
        <taxon>Haplorrhini</taxon>
        <taxon>Catarrhini</taxon>
        <taxon>Hominidae</taxon>
        <taxon>Pan</taxon>
    </lineage>
</organism>
<reference evidence="2" key="2">
    <citation type="submission" date="2025-08" db="UniProtKB">
        <authorList>
            <consortium name="Ensembl"/>
        </authorList>
    </citation>
    <scope>IDENTIFICATION</scope>
</reference>
<dbReference type="GeneTree" id="ENSGT00910000148361"/>
<sequence>MSQSLRTHPPWGTLEGGCQRPSQLPALPPSPQGAPLSPGGEERVGVRARRPHTFPIPPLGFLGGHSFSRLGDGRGEVWGFSPRA</sequence>
<dbReference type="EMBL" id="AJFE02045412">
    <property type="status" value="NOT_ANNOTATED_CDS"/>
    <property type="molecule type" value="Genomic_DNA"/>
</dbReference>
<name>A0A2R8ZPY1_PANPA</name>
<evidence type="ECO:0000256" key="1">
    <source>
        <dbReference type="SAM" id="MobiDB-lite"/>
    </source>
</evidence>